<dbReference type="AlphaFoldDB" id="A0A4R8QSG7"/>
<dbReference type="STRING" id="5466.A0A4R8QSG7"/>
<reference evidence="2 3" key="1">
    <citation type="submission" date="2018-12" db="EMBL/GenBank/DDBJ databases">
        <title>Genome sequence and assembly of Colletotrichum trifolii.</title>
        <authorList>
            <person name="Gan P."/>
            <person name="Shirasu K."/>
        </authorList>
    </citation>
    <scope>NUCLEOTIDE SEQUENCE [LARGE SCALE GENOMIC DNA]</scope>
    <source>
        <strain evidence="2 3">543-2</strain>
    </source>
</reference>
<dbReference type="InterPro" id="IPR001447">
    <property type="entry name" value="Arylamine_N-AcTrfase"/>
</dbReference>
<organism evidence="2 3">
    <name type="scientific">Colletotrichum trifolii</name>
    <dbReference type="NCBI Taxonomy" id="5466"/>
    <lineage>
        <taxon>Eukaryota</taxon>
        <taxon>Fungi</taxon>
        <taxon>Dikarya</taxon>
        <taxon>Ascomycota</taxon>
        <taxon>Pezizomycotina</taxon>
        <taxon>Sordariomycetes</taxon>
        <taxon>Hypocreomycetidae</taxon>
        <taxon>Glomerellales</taxon>
        <taxon>Glomerellaceae</taxon>
        <taxon>Colletotrichum</taxon>
        <taxon>Colletotrichum orbiculare species complex</taxon>
    </lineage>
</organism>
<keyword evidence="2" id="KW-0808">Transferase</keyword>
<proteinExistence type="inferred from homology"/>
<dbReference type="SUPFAM" id="SSF54001">
    <property type="entry name" value="Cysteine proteinases"/>
    <property type="match status" value="1"/>
</dbReference>
<evidence type="ECO:0000256" key="1">
    <source>
        <dbReference type="ARBA" id="ARBA00006547"/>
    </source>
</evidence>
<dbReference type="PANTHER" id="PTHR11786">
    <property type="entry name" value="N-HYDROXYARYLAMINE O-ACETYLTRANSFERASE"/>
    <property type="match status" value="1"/>
</dbReference>
<evidence type="ECO:0000313" key="3">
    <source>
        <dbReference type="Proteomes" id="UP000295703"/>
    </source>
</evidence>
<protein>
    <submittedName>
        <fullName evidence="2">N-hydroxyarylamine O-acetyltransferase</fullName>
    </submittedName>
</protein>
<dbReference type="EMBL" id="RYZW01000191">
    <property type="protein sequence ID" value="TDZ38845.1"/>
    <property type="molecule type" value="Genomic_DNA"/>
</dbReference>
<dbReference type="InterPro" id="IPR053710">
    <property type="entry name" value="Arylamine_NAT_domain_sf"/>
</dbReference>
<sequence length="313" mass="35840">MASAYSQEQIHLFLDYIGVSERYYHGPPTLELLTKLHVHTISTLPYENLSLHYNPAHNINLDPQYLYEKMVTAKRGRGGFCMEIAILYNHVLRALGFDAYTAGVKTRPRIEGVPKGDFPGWGHIVNIITFPDDSKFHSDVAFGGDGPTKPMPLAEGIIHHNLGTQQIRLAKEWLPSQAHRTESSKFWVYQYRNNPSQDWNSFYAFREMEFLQPDWEVVNHWMCTHPNSNQVRNVLVVRFLRGPPSTEDGVKQEIYAKKMLVNCMVKQNFGGRTEVVKVCATEKSRLEALETVFGIRLSDEEKFGIQTSPLRLG</sequence>
<name>A0A4R8QSG7_COLTR</name>
<comment type="caution">
    <text evidence="2">The sequence shown here is derived from an EMBL/GenBank/DDBJ whole genome shotgun (WGS) entry which is preliminary data.</text>
</comment>
<evidence type="ECO:0000313" key="2">
    <source>
        <dbReference type="EMBL" id="TDZ38845.1"/>
    </source>
</evidence>
<comment type="similarity">
    <text evidence="1">Belongs to the arylamine N-acetyltransferase family.</text>
</comment>
<dbReference type="Proteomes" id="UP000295703">
    <property type="component" value="Unassembled WGS sequence"/>
</dbReference>
<gene>
    <name evidence="2" type="primary">nhoA</name>
    <name evidence="2" type="ORF">CTRI78_v010746</name>
</gene>
<dbReference type="Pfam" id="PF00797">
    <property type="entry name" value="Acetyltransf_2"/>
    <property type="match status" value="1"/>
</dbReference>
<accession>A0A4R8QSG7</accession>
<keyword evidence="3" id="KW-1185">Reference proteome</keyword>
<dbReference type="InterPro" id="IPR038765">
    <property type="entry name" value="Papain-like_cys_pep_sf"/>
</dbReference>
<dbReference type="PANTHER" id="PTHR11786:SF0">
    <property type="entry name" value="ARYLAMINE N-ACETYLTRANSFERASE 4-RELATED"/>
    <property type="match status" value="1"/>
</dbReference>
<dbReference type="GO" id="GO:0016407">
    <property type="term" value="F:acetyltransferase activity"/>
    <property type="evidence" value="ECO:0007669"/>
    <property type="project" value="InterPro"/>
</dbReference>
<dbReference type="Gene3D" id="3.30.2140.20">
    <property type="match status" value="1"/>
</dbReference>